<dbReference type="PIRSF" id="PIRSF000105">
    <property type="entry name" value="HCDH"/>
    <property type="match status" value="1"/>
</dbReference>
<evidence type="ECO:0000259" key="4">
    <source>
        <dbReference type="Pfam" id="PF00725"/>
    </source>
</evidence>
<feature type="domain" description="3-hydroxyacyl-CoA dehydrogenase NAD binding" evidence="5">
    <location>
        <begin position="14"/>
        <end position="186"/>
    </location>
</feature>
<sequence>MTDIPDGRGLPSLVGVIGGGRMGAGIAHAFTMAGASVVVIERDRAAASAARDRVVAAIERSVERGAEPPEADRLAVTLDWDALGGAGLAIEAVPEVAALKAEALGRAERLLDPSGVLASNTSSLSIDGLATGLERPGAFLGLHFFNPVPASALVEVVTGSATAPTAVADATGWVEALGKTAVIVRDSPGFASSRLGVLLGLEAIRMVEEGVATPEDIDRAMTLGYRHPVGPLRLTDIVGLDVRLDIAEHLFRELGPRFEPPGLLRRMVADGRLGRKTGRGFYPWPDEGGDR</sequence>
<dbReference type="Proteomes" id="UP001174208">
    <property type="component" value="Unassembled WGS sequence"/>
</dbReference>
<dbReference type="PANTHER" id="PTHR48075">
    <property type="entry name" value="3-HYDROXYACYL-COA DEHYDROGENASE FAMILY PROTEIN"/>
    <property type="match status" value="1"/>
</dbReference>
<evidence type="ECO:0000256" key="1">
    <source>
        <dbReference type="ARBA" id="ARBA00005086"/>
    </source>
</evidence>
<dbReference type="Pfam" id="PF00725">
    <property type="entry name" value="3HCDH"/>
    <property type="match status" value="1"/>
</dbReference>
<dbReference type="Pfam" id="PF02737">
    <property type="entry name" value="3HCDH_N"/>
    <property type="match status" value="1"/>
</dbReference>
<protein>
    <submittedName>
        <fullName evidence="6">3-hydroxyacyl-CoA dehydrogenase family protein</fullName>
    </submittedName>
</protein>
<comment type="pathway">
    <text evidence="1">Lipid metabolism; butanoate metabolism.</text>
</comment>
<feature type="domain" description="3-hydroxyacyl-CoA dehydrogenase C-terminal" evidence="4">
    <location>
        <begin position="189"/>
        <end position="283"/>
    </location>
</feature>
<dbReference type="SUPFAM" id="SSF51735">
    <property type="entry name" value="NAD(P)-binding Rossmann-fold domains"/>
    <property type="match status" value="1"/>
</dbReference>
<comment type="caution">
    <text evidence="6">The sequence shown here is derived from an EMBL/GenBank/DDBJ whole genome shotgun (WGS) entry which is preliminary data.</text>
</comment>
<dbReference type="InterPro" id="IPR006176">
    <property type="entry name" value="3-OHacyl-CoA_DH_NAD-bd"/>
</dbReference>
<comment type="similarity">
    <text evidence="2">Belongs to the 3-hydroxyacyl-CoA dehydrogenase family.</text>
</comment>
<dbReference type="Gene3D" id="1.10.1040.10">
    <property type="entry name" value="N-(1-d-carboxylethyl)-l-norvaline Dehydrogenase, domain 2"/>
    <property type="match status" value="1"/>
</dbReference>
<evidence type="ECO:0000313" key="7">
    <source>
        <dbReference type="Proteomes" id="UP001174208"/>
    </source>
</evidence>
<keyword evidence="3" id="KW-0560">Oxidoreductase</keyword>
<proteinExistence type="inferred from homology"/>
<dbReference type="InterPro" id="IPR036291">
    <property type="entry name" value="NAD(P)-bd_dom_sf"/>
</dbReference>
<evidence type="ECO:0000259" key="5">
    <source>
        <dbReference type="Pfam" id="PF02737"/>
    </source>
</evidence>
<evidence type="ECO:0000313" key="6">
    <source>
        <dbReference type="EMBL" id="MDN4616000.1"/>
    </source>
</evidence>
<dbReference type="InterPro" id="IPR008927">
    <property type="entry name" value="6-PGluconate_DH-like_C_sf"/>
</dbReference>
<dbReference type="RefSeq" id="WP_301211965.1">
    <property type="nucleotide sequence ID" value="NZ_JAROCF010000001.1"/>
</dbReference>
<gene>
    <name evidence="6" type="ORF">P5G50_16235</name>
</gene>
<evidence type="ECO:0000256" key="2">
    <source>
        <dbReference type="ARBA" id="ARBA00009463"/>
    </source>
</evidence>
<dbReference type="EMBL" id="JAROCF010000001">
    <property type="protein sequence ID" value="MDN4616000.1"/>
    <property type="molecule type" value="Genomic_DNA"/>
</dbReference>
<accession>A0ABT8KEX9</accession>
<dbReference type="SUPFAM" id="SSF48179">
    <property type="entry name" value="6-phosphogluconate dehydrogenase C-terminal domain-like"/>
    <property type="match status" value="1"/>
</dbReference>
<dbReference type="InterPro" id="IPR006108">
    <property type="entry name" value="3HC_DH_C"/>
</dbReference>
<reference evidence="6" key="1">
    <citation type="submission" date="2023-06" db="EMBL/GenBank/DDBJ databases">
        <title>MT1 and MT2 Draft Genomes of Novel Species.</title>
        <authorList>
            <person name="Venkateswaran K."/>
        </authorList>
    </citation>
    <scope>NUCLEOTIDE SEQUENCE</scope>
    <source>
        <strain evidence="6">F6_8S_P_1B</strain>
    </source>
</reference>
<name>A0ABT8KEX9_9MICO</name>
<organism evidence="6 7">
    <name type="scientific">Leifsonia williamsii</name>
    <dbReference type="NCBI Taxonomy" id="3035919"/>
    <lineage>
        <taxon>Bacteria</taxon>
        <taxon>Bacillati</taxon>
        <taxon>Actinomycetota</taxon>
        <taxon>Actinomycetes</taxon>
        <taxon>Micrococcales</taxon>
        <taxon>Microbacteriaceae</taxon>
        <taxon>Leifsonia</taxon>
    </lineage>
</organism>
<keyword evidence="7" id="KW-1185">Reference proteome</keyword>
<dbReference type="InterPro" id="IPR013328">
    <property type="entry name" value="6PGD_dom2"/>
</dbReference>
<dbReference type="PANTHER" id="PTHR48075:SF5">
    <property type="entry name" value="3-HYDROXYBUTYRYL-COA DEHYDROGENASE"/>
    <property type="match status" value="1"/>
</dbReference>
<dbReference type="InterPro" id="IPR022694">
    <property type="entry name" value="3-OHacyl-CoA_DH"/>
</dbReference>
<dbReference type="Gene3D" id="3.40.50.720">
    <property type="entry name" value="NAD(P)-binding Rossmann-like Domain"/>
    <property type="match status" value="1"/>
</dbReference>
<evidence type="ECO:0000256" key="3">
    <source>
        <dbReference type="ARBA" id="ARBA00023002"/>
    </source>
</evidence>